<dbReference type="OrthoDB" id="364892at2759"/>
<dbReference type="GO" id="GO:0043022">
    <property type="term" value="F:ribosome binding"/>
    <property type="evidence" value="ECO:0007669"/>
    <property type="project" value="TreeGrafter"/>
</dbReference>
<dbReference type="KEGG" id="ein:Eint_111000"/>
<keyword evidence="2" id="KW-0251">Elongation factor</keyword>
<dbReference type="EMBL" id="CP001952">
    <property type="protein sequence ID" value="ADM12600.1"/>
    <property type="molecule type" value="Genomic_DNA"/>
</dbReference>
<reference evidence="2 3" key="2">
    <citation type="journal article" date="2012" name="Proc. Natl. Acad. Sci. U.S.A.">
        <title>Gain and loss of multiple functionally related, horizontally transferred genes in the reduced genomes of two microsporidian parasites.</title>
        <authorList>
            <person name="Pombert J.-F."/>
            <person name="Selman M."/>
            <person name="Burki F."/>
            <person name="Bardell F.T."/>
            <person name="Farinelli L."/>
            <person name="Solter L.F."/>
            <person name="Whitman D.W."/>
            <person name="Weiss L.M."/>
            <person name="Corradi N."/>
            <person name="Keeling P.J."/>
        </authorList>
    </citation>
    <scope>NUCLEOTIDE SEQUENCE [LARGE SCALE GENOMIC DNA]</scope>
    <source>
        <strain evidence="2 3">ATCC 50506</strain>
    </source>
</reference>
<dbReference type="GeneID" id="9699668"/>
<dbReference type="VEuPathDB" id="MicrosporidiaDB:Eint_111000"/>
<dbReference type="InterPro" id="IPR000795">
    <property type="entry name" value="T_Tr_GTP-bd_dom"/>
</dbReference>
<keyword evidence="3" id="KW-1185">Reference proteome</keyword>
<dbReference type="InterPro" id="IPR035647">
    <property type="entry name" value="EFG_III/V"/>
</dbReference>
<dbReference type="InterPro" id="IPR005225">
    <property type="entry name" value="Small_GTP-bd"/>
</dbReference>
<dbReference type="NCBIfam" id="TIGR00231">
    <property type="entry name" value="small_GTP"/>
    <property type="match status" value="1"/>
</dbReference>
<dbReference type="PROSITE" id="PS51722">
    <property type="entry name" value="G_TR_2"/>
    <property type="match status" value="1"/>
</dbReference>
<dbReference type="GO" id="GO:0005829">
    <property type="term" value="C:cytosol"/>
    <property type="evidence" value="ECO:0007669"/>
    <property type="project" value="TreeGrafter"/>
</dbReference>
<dbReference type="SUPFAM" id="SSF54980">
    <property type="entry name" value="EF-G C-terminal domain-like"/>
    <property type="match status" value="1"/>
</dbReference>
<dbReference type="GO" id="GO:0003746">
    <property type="term" value="F:translation elongation factor activity"/>
    <property type="evidence" value="ECO:0007669"/>
    <property type="project" value="UniProtKB-KW"/>
</dbReference>
<dbReference type="CDD" id="cd00881">
    <property type="entry name" value="GTP_translation_factor"/>
    <property type="match status" value="1"/>
</dbReference>
<organism evidence="2 3">
    <name type="scientific">Encephalitozoon intestinalis (strain ATCC 50506)</name>
    <name type="common">Microsporidian parasite</name>
    <name type="synonym">Septata intestinalis</name>
    <dbReference type="NCBI Taxonomy" id="876142"/>
    <lineage>
        <taxon>Eukaryota</taxon>
        <taxon>Fungi</taxon>
        <taxon>Fungi incertae sedis</taxon>
        <taxon>Microsporidia</taxon>
        <taxon>Unikaryonidae</taxon>
        <taxon>Encephalitozoon</taxon>
    </lineage>
</organism>
<proteinExistence type="predicted"/>
<evidence type="ECO:0000313" key="3">
    <source>
        <dbReference type="Proteomes" id="UP000002313"/>
    </source>
</evidence>
<dbReference type="PANTHER" id="PTHR42908:SF3">
    <property type="entry name" value="ELONGATION FACTOR-LIKE GTPASE 1"/>
    <property type="match status" value="1"/>
</dbReference>
<dbReference type="AlphaFoldDB" id="E0S9X8"/>
<dbReference type="Gene3D" id="3.40.50.300">
    <property type="entry name" value="P-loop containing nucleotide triphosphate hydrolases"/>
    <property type="match status" value="1"/>
</dbReference>
<gene>
    <name evidence="2" type="ORF">Eint_111000</name>
</gene>
<dbReference type="GO" id="GO:1990904">
    <property type="term" value="C:ribonucleoprotein complex"/>
    <property type="evidence" value="ECO:0007669"/>
    <property type="project" value="TreeGrafter"/>
</dbReference>
<name>E0S9X8_ENCIT</name>
<dbReference type="PANTHER" id="PTHR42908">
    <property type="entry name" value="TRANSLATION ELONGATION FACTOR-RELATED"/>
    <property type="match status" value="1"/>
</dbReference>
<evidence type="ECO:0000259" key="1">
    <source>
        <dbReference type="PROSITE" id="PS51722"/>
    </source>
</evidence>
<dbReference type="PRINTS" id="PR00315">
    <property type="entry name" value="ELONGATNFCT"/>
</dbReference>
<dbReference type="InterPro" id="IPR027417">
    <property type="entry name" value="P-loop_NTPase"/>
</dbReference>
<dbReference type="HOGENOM" id="CLU_011666_0_0_1"/>
<feature type="domain" description="Tr-type G" evidence="1">
    <location>
        <begin position="4"/>
        <end position="210"/>
    </location>
</feature>
<accession>E0S9X8</accession>
<dbReference type="RefSeq" id="XP_003073960.1">
    <property type="nucleotide sequence ID" value="XM_003073914.1"/>
</dbReference>
<keyword evidence="2" id="KW-0648">Protein biosynthesis</keyword>
<sequence>MESRDTTITSIVAHIDHGKTSLMDSLVASQGRISKALAGSIRFLDTREDEQARGITLKLSAISLDYGGHRYVFIDTPGHVDFESLIQSSSILSDNFLILVDVNEGITPRTYSLVKYAKGKRCVLAINKIDKISSPQELLQKTQSVVTSINGLSGREVFGWDANNIILCCATLCYGINKKMFQKVVGRDGSLKNAIDLLFHVYNRIDQKDVARICERFKVAVRSRKNILLAMLPLSECVFNSIGVDTEDCMKQFYGSDLIKLNPIPSDKKPSLMGVTVYGVLKTPREYSKSSVLFVTRLFYGTLRVGDTVYSADGENISECAVESLYRFGINELIERDEVSGPDLICIGGSFRKNSVITDVPAYRMDIQSKITPFYKFKIVLNNIDRLDELKEVFRVMSCTEQFLKVKLNKYKEIEVSCTGKVQSEKIITDLGDSGFEFSVGDLEEKFCEYSTKSSSGVFTLEDLSLRVWISQVCGVEESAVHFRRWEDKNGNRFGLVSTLCLEMATNVLEMFVSSGALIRENIYSTRFVLDIQGNADAIEPDLLYSFLKNSLVSVYLSSSPSIAPTFYECTISIQEMFIGETYKSLPKDSYVVIQESYEDKTGFYVLTVLIPQFLYSNFLEEIRIRTKGTAYLLVKDVGYKFGLDFSKQIEGIRKKKGLFVEEKIVERPSQQRTYKK</sequence>
<dbReference type="Proteomes" id="UP000002313">
    <property type="component" value="Chromosome XI"/>
</dbReference>
<reference evidence="2 3" key="1">
    <citation type="journal article" date="2010" name="Nat. Commun.">
        <title>The complete sequence of the smallest known nuclear genome from the microsporidian Encephalitozoon intestinalis.</title>
        <authorList>
            <person name="Corradi N."/>
            <person name="Pombert J.-F."/>
            <person name="Farinelli L."/>
            <person name="Didier E.S."/>
            <person name="Keeling P.J."/>
        </authorList>
    </citation>
    <scope>NUCLEOTIDE SEQUENCE [LARGE SCALE GENOMIC DNA]</scope>
    <source>
        <strain evidence="2 3">ATCC 50506</strain>
    </source>
</reference>
<dbReference type="GO" id="GO:0005525">
    <property type="term" value="F:GTP binding"/>
    <property type="evidence" value="ECO:0007669"/>
    <property type="project" value="InterPro"/>
</dbReference>
<dbReference type="GO" id="GO:0042256">
    <property type="term" value="P:cytosolic ribosome assembly"/>
    <property type="evidence" value="ECO:0007669"/>
    <property type="project" value="TreeGrafter"/>
</dbReference>
<dbReference type="SUPFAM" id="SSF52540">
    <property type="entry name" value="P-loop containing nucleoside triphosphate hydrolases"/>
    <property type="match status" value="1"/>
</dbReference>
<protein>
    <submittedName>
        <fullName evidence="2">Translation elongation factor 2</fullName>
    </submittedName>
</protein>
<evidence type="ECO:0000313" key="2">
    <source>
        <dbReference type="EMBL" id="ADM12600.1"/>
    </source>
</evidence>
<dbReference type="GO" id="GO:0003924">
    <property type="term" value="F:GTPase activity"/>
    <property type="evidence" value="ECO:0007669"/>
    <property type="project" value="InterPro"/>
</dbReference>
<dbReference type="Pfam" id="PF00009">
    <property type="entry name" value="GTP_EFTU"/>
    <property type="match status" value="1"/>
</dbReference>